<keyword evidence="1" id="KW-0732">Signal</keyword>
<evidence type="ECO:0000256" key="1">
    <source>
        <dbReference type="SAM" id="SignalP"/>
    </source>
</evidence>
<dbReference type="Gene3D" id="2.60.120.260">
    <property type="entry name" value="Galactose-binding domain-like"/>
    <property type="match status" value="1"/>
</dbReference>
<dbReference type="RefSeq" id="WP_209144022.1">
    <property type="nucleotide sequence ID" value="NZ_JAGHKO010000017.1"/>
</dbReference>
<name>A0ABS3Z449_9BACT</name>
<gene>
    <name evidence="2" type="ORF">J7I42_31960</name>
</gene>
<dbReference type="SUPFAM" id="SSF49785">
    <property type="entry name" value="Galactose-binding domain-like"/>
    <property type="match status" value="1"/>
</dbReference>
<comment type="caution">
    <text evidence="2">The sequence shown here is derived from an EMBL/GenBank/DDBJ whole genome shotgun (WGS) entry which is preliminary data.</text>
</comment>
<accession>A0ABS3Z449</accession>
<protein>
    <recommendedName>
        <fullName evidence="4">Secretion system C-terminal sorting domain-containing protein</fullName>
    </recommendedName>
</protein>
<evidence type="ECO:0000313" key="3">
    <source>
        <dbReference type="Proteomes" id="UP000677244"/>
    </source>
</evidence>
<evidence type="ECO:0000313" key="2">
    <source>
        <dbReference type="EMBL" id="MBO9204945.1"/>
    </source>
</evidence>
<feature type="chain" id="PRO_5045167094" description="Secretion system C-terminal sorting domain-containing protein" evidence="1">
    <location>
        <begin position="23"/>
        <end position="466"/>
    </location>
</feature>
<dbReference type="EMBL" id="JAGHKO010000017">
    <property type="protein sequence ID" value="MBO9204945.1"/>
    <property type="molecule type" value="Genomic_DNA"/>
</dbReference>
<proteinExistence type="predicted"/>
<dbReference type="Pfam" id="PF17963">
    <property type="entry name" value="Big_9"/>
    <property type="match status" value="1"/>
</dbReference>
<dbReference type="Proteomes" id="UP000677244">
    <property type="component" value="Unassembled WGS sequence"/>
</dbReference>
<sequence length="466" mass="50770">MKHIFTLMVTGILCHVSNCSFAQFSDSFESSLSSLSGNCWQFVNMDHSSDGTVSPIAGSGSLYSQPPVSGSSTRDISTPYLNITTSLQVSFKYKLSTVLHGNATRTIEIGLIDTSGNFTSLNTISMDKNSPATTQTYNNTFTLASASTRRLVFRLGGSTGDGNSRLIFDDLYTNANAYYGPTNNCNSAPIAINDSYNGITGNQVSGNVMTNDNDPNGEFIQPSIVTNSIDGTVVFNPDRSFTFIPNPGFTGSSTTFTYQLRDAGFAPMTSNIATVTINFTVGILLPVKLLSLQGNVTNNRISLKWVVDENTNAQRFEVEKSFNGNDYSLAGVLQATNIPGKESYSFDDNNGSNAKVMYRIKLVGNTNSEYSRVLVFKHDDNDSKLKIISNPVVDKLLISYNSEFNKSICIKIFDISGRLHMNLKMNVYTGNNVINVPLVGTIKRGLFIVDINDGSHISNNAKFITE</sequence>
<dbReference type="InterPro" id="IPR008979">
    <property type="entry name" value="Galactose-bd-like_sf"/>
</dbReference>
<organism evidence="2 3">
    <name type="scientific">Niastella soli</name>
    <dbReference type="NCBI Taxonomy" id="2821487"/>
    <lineage>
        <taxon>Bacteria</taxon>
        <taxon>Pseudomonadati</taxon>
        <taxon>Bacteroidota</taxon>
        <taxon>Chitinophagia</taxon>
        <taxon>Chitinophagales</taxon>
        <taxon>Chitinophagaceae</taxon>
        <taxon>Niastella</taxon>
    </lineage>
</organism>
<feature type="signal peptide" evidence="1">
    <location>
        <begin position="1"/>
        <end position="22"/>
    </location>
</feature>
<keyword evidence="3" id="KW-1185">Reference proteome</keyword>
<reference evidence="2 3" key="1">
    <citation type="submission" date="2021-03" db="EMBL/GenBank/DDBJ databases">
        <title>Assistant Professor.</title>
        <authorList>
            <person name="Huq M.A."/>
        </authorList>
    </citation>
    <scope>NUCLEOTIDE SEQUENCE [LARGE SCALE GENOMIC DNA]</scope>
    <source>
        <strain evidence="2 3">MAH-29</strain>
    </source>
</reference>
<evidence type="ECO:0008006" key="4">
    <source>
        <dbReference type="Google" id="ProtNLM"/>
    </source>
</evidence>
<dbReference type="Gene3D" id="2.60.40.2810">
    <property type="match status" value="1"/>
</dbReference>